<protein>
    <submittedName>
        <fullName evidence="1">Uncharacterized protein</fullName>
    </submittedName>
</protein>
<reference evidence="1" key="1">
    <citation type="submission" date="2013-05" db="EMBL/GenBank/DDBJ databases">
        <authorList>
            <person name="Yim A.K.Y."/>
            <person name="Chan T.F."/>
            <person name="Ji K.M."/>
            <person name="Liu X.Y."/>
            <person name="Zhou J.W."/>
            <person name="Li R.Q."/>
            <person name="Yang K.Y."/>
            <person name="Li J."/>
            <person name="Li M."/>
            <person name="Law P.T.W."/>
            <person name="Wu Y.L."/>
            <person name="Cai Z.L."/>
            <person name="Qin H."/>
            <person name="Bao Y."/>
            <person name="Leung R.K.K."/>
            <person name="Ng P.K.S."/>
            <person name="Zou J."/>
            <person name="Zhong X.J."/>
            <person name="Ran P.X."/>
            <person name="Zhong N.S."/>
            <person name="Liu Z.G."/>
            <person name="Tsui S.K.W."/>
        </authorList>
    </citation>
    <scope>NUCLEOTIDE SEQUENCE</scope>
    <source>
        <strain evidence="1">Derf</strain>
        <tissue evidence="1">Whole organism</tissue>
    </source>
</reference>
<dbReference type="AlphaFoldDB" id="A0A922I0I7"/>
<dbReference type="EMBL" id="ASGP02000003">
    <property type="protein sequence ID" value="KAH9517896.1"/>
    <property type="molecule type" value="Genomic_DNA"/>
</dbReference>
<gene>
    <name evidence="1" type="ORF">DERF_008514</name>
</gene>
<proteinExistence type="predicted"/>
<comment type="caution">
    <text evidence="1">The sequence shown here is derived from an EMBL/GenBank/DDBJ whole genome shotgun (WGS) entry which is preliminary data.</text>
</comment>
<reference evidence="1" key="2">
    <citation type="journal article" date="2022" name="Res Sq">
        <title>Comparative Genomics Reveals Insights into the Divergent Evolution of Astigmatic Mites and Household Pest Adaptations.</title>
        <authorList>
            <person name="Xiong Q."/>
            <person name="Wan A.T.-Y."/>
            <person name="Liu X.-Y."/>
            <person name="Fung C.S.-H."/>
            <person name="Xiao X."/>
            <person name="Malainual N."/>
            <person name="Hou J."/>
            <person name="Wang L."/>
            <person name="Wang M."/>
            <person name="Yang K."/>
            <person name="Cui Y."/>
            <person name="Leung E."/>
            <person name="Nong W."/>
            <person name="Shin S.-K."/>
            <person name="Au S."/>
            <person name="Jeong K.Y."/>
            <person name="Chew F.T."/>
            <person name="Hui J."/>
            <person name="Leung T.F."/>
            <person name="Tungtrongchitr A."/>
            <person name="Zhong N."/>
            <person name="Liu Z."/>
            <person name="Tsui S."/>
        </authorList>
    </citation>
    <scope>NUCLEOTIDE SEQUENCE</scope>
    <source>
        <strain evidence="1">Derf</strain>
        <tissue evidence="1">Whole organism</tissue>
    </source>
</reference>
<name>A0A922I0I7_DERFA</name>
<organism evidence="1 2">
    <name type="scientific">Dermatophagoides farinae</name>
    <name type="common">American house dust mite</name>
    <dbReference type="NCBI Taxonomy" id="6954"/>
    <lineage>
        <taxon>Eukaryota</taxon>
        <taxon>Metazoa</taxon>
        <taxon>Ecdysozoa</taxon>
        <taxon>Arthropoda</taxon>
        <taxon>Chelicerata</taxon>
        <taxon>Arachnida</taxon>
        <taxon>Acari</taxon>
        <taxon>Acariformes</taxon>
        <taxon>Sarcoptiformes</taxon>
        <taxon>Astigmata</taxon>
        <taxon>Psoroptidia</taxon>
        <taxon>Analgoidea</taxon>
        <taxon>Pyroglyphidae</taxon>
        <taxon>Dermatophagoidinae</taxon>
        <taxon>Dermatophagoides</taxon>
    </lineage>
</organism>
<dbReference type="Proteomes" id="UP000790347">
    <property type="component" value="Unassembled WGS sequence"/>
</dbReference>
<evidence type="ECO:0000313" key="2">
    <source>
        <dbReference type="Proteomes" id="UP000790347"/>
    </source>
</evidence>
<sequence length="194" mass="22096">MEEKKSVSVTKSQTVETTDDDCIITTTVTNVNVEYEIEVDDELMEQLTNQYGECDIETIIQGRAIMASRSIVDTDADVAATPTTDTAVNAIANDANDADHIAIEMNDLNDTNNNDQQKSYIERYQEMDFSDEYDDFVIISQIEDPPTTTTTTTTDNNADGNDKKLIIKNYEQKPWWHIDNFWIYLKLCLHSVFI</sequence>
<keyword evidence="2" id="KW-1185">Reference proteome</keyword>
<evidence type="ECO:0000313" key="1">
    <source>
        <dbReference type="EMBL" id="KAH9517896.1"/>
    </source>
</evidence>
<accession>A0A922I0I7</accession>